<evidence type="ECO:0000256" key="6">
    <source>
        <dbReference type="ARBA" id="ARBA00009541"/>
    </source>
</evidence>
<dbReference type="GO" id="GO:0046872">
    <property type="term" value="F:metal ion binding"/>
    <property type="evidence" value="ECO:0007669"/>
    <property type="project" value="UniProtKB-UniRule"/>
</dbReference>
<dbReference type="Pfam" id="PF00834">
    <property type="entry name" value="Ribul_P_3_epim"/>
    <property type="match status" value="1"/>
</dbReference>
<dbReference type="NCBIfam" id="TIGR01163">
    <property type="entry name" value="rpe"/>
    <property type="match status" value="1"/>
</dbReference>
<dbReference type="AlphaFoldDB" id="A0A1J5SYP2"/>
<sequence>MVVVAPSMLGADFGRLREMAELVAPISGYLHMDVMDGHFVPNLTMGPDTVSALKGLAPLDVHLMVTDPCNFIEPFVEAGAAMISVHVEANEAMKAIRMIKEKNIKSGIAIKPSTPLESVMQFLTPEYYEADMVLVMSVEPGFCGQKFHPEALERIGKIREMKPEVLIEVDGGIGTENAKSVQDAGADILVAGSAIFNAEDPLTAAKKIAGLE</sequence>
<evidence type="ECO:0000256" key="12">
    <source>
        <dbReference type="PIRSR" id="PIRSR001461-1"/>
    </source>
</evidence>
<comment type="cofactor">
    <cofactor evidence="4">
        <name>Zn(2+)</name>
        <dbReference type="ChEBI" id="CHEBI:29105"/>
    </cofactor>
</comment>
<name>A0A1J5SYP2_9ARCH</name>
<feature type="binding site" evidence="10 13">
    <location>
        <position position="62"/>
    </location>
    <ligand>
        <name>a divalent metal cation</name>
        <dbReference type="ChEBI" id="CHEBI:60240"/>
    </ligand>
</feature>
<dbReference type="PANTHER" id="PTHR11749">
    <property type="entry name" value="RIBULOSE-5-PHOSPHATE-3-EPIMERASE"/>
    <property type="match status" value="1"/>
</dbReference>
<gene>
    <name evidence="10" type="primary">rpe</name>
    <name evidence="15" type="ORF">BEU04_03720</name>
</gene>
<feature type="binding site" evidence="10 13">
    <location>
        <position position="170"/>
    </location>
    <ligand>
        <name>a divalent metal cation</name>
        <dbReference type="ChEBI" id="CHEBI:60240"/>
    </ligand>
</feature>
<comment type="caution">
    <text evidence="15">The sequence shown here is derived from an EMBL/GenBank/DDBJ whole genome shotgun (WGS) entry which is preliminary data.</text>
</comment>
<feature type="active site" description="Proton acceptor" evidence="10 12">
    <location>
        <position position="33"/>
    </location>
</feature>
<feature type="binding site" evidence="10 14">
    <location>
        <position position="62"/>
    </location>
    <ligand>
        <name>substrate</name>
    </ligand>
</feature>
<feature type="binding site" evidence="10 13">
    <location>
        <position position="33"/>
    </location>
    <ligand>
        <name>a divalent metal cation</name>
        <dbReference type="ChEBI" id="CHEBI:60240"/>
    </ligand>
</feature>
<dbReference type="InterPro" id="IPR013785">
    <property type="entry name" value="Aldolase_TIM"/>
</dbReference>
<evidence type="ECO:0000256" key="4">
    <source>
        <dbReference type="ARBA" id="ARBA00001947"/>
    </source>
</evidence>
<comment type="function">
    <text evidence="10">Catalyzes the reversible epimerization of D-ribulose 5-phosphate to D-xylulose 5-phosphate.</text>
</comment>
<proteinExistence type="inferred from homology"/>
<evidence type="ECO:0000313" key="15">
    <source>
        <dbReference type="EMBL" id="OIR13681.1"/>
    </source>
</evidence>
<dbReference type="InterPro" id="IPR000056">
    <property type="entry name" value="Ribul_P_3_epim-like"/>
</dbReference>
<evidence type="ECO:0000256" key="11">
    <source>
        <dbReference type="PIRNR" id="PIRNR001461"/>
    </source>
</evidence>
<dbReference type="GO" id="GO:0004750">
    <property type="term" value="F:D-ribulose-phosphate 3-epimerase activity"/>
    <property type="evidence" value="ECO:0007669"/>
    <property type="project" value="UniProtKB-UniRule"/>
</dbReference>
<dbReference type="GO" id="GO:0005737">
    <property type="term" value="C:cytoplasm"/>
    <property type="evidence" value="ECO:0007669"/>
    <property type="project" value="UniProtKB-ARBA"/>
</dbReference>
<organism evidence="15 16">
    <name type="scientific">Marine Group III euryarchaeote CG-Bathy1</name>
    <dbReference type="NCBI Taxonomy" id="1889001"/>
    <lineage>
        <taxon>Archaea</taxon>
        <taxon>Methanobacteriati</taxon>
        <taxon>Thermoplasmatota</taxon>
        <taxon>Thermoplasmata</taxon>
        <taxon>Candidatus Thermoprofundales</taxon>
    </lineage>
</organism>
<feature type="active site" description="Proton donor" evidence="10 12">
    <location>
        <position position="170"/>
    </location>
</feature>
<dbReference type="PROSITE" id="PS01085">
    <property type="entry name" value="RIBUL_P_3_EPIMER_1"/>
    <property type="match status" value="1"/>
</dbReference>
<dbReference type="InterPro" id="IPR011060">
    <property type="entry name" value="RibuloseP-bd_barrel"/>
</dbReference>
<evidence type="ECO:0000256" key="13">
    <source>
        <dbReference type="PIRSR" id="PIRSR001461-2"/>
    </source>
</evidence>
<dbReference type="HAMAP" id="MF_02227">
    <property type="entry name" value="RPE"/>
    <property type="match status" value="1"/>
</dbReference>
<comment type="cofactor">
    <cofactor evidence="3">
        <name>Co(2+)</name>
        <dbReference type="ChEBI" id="CHEBI:48828"/>
    </cofactor>
</comment>
<evidence type="ECO:0000256" key="8">
    <source>
        <dbReference type="ARBA" id="ARBA00022723"/>
    </source>
</evidence>
<protein>
    <recommendedName>
        <fullName evidence="7 10">Ribulose-phosphate 3-epimerase</fullName>
        <ecNumber evidence="7 10">5.1.3.1</ecNumber>
    </recommendedName>
</protein>
<comment type="cofactor">
    <cofactor evidence="2">
        <name>Mn(2+)</name>
        <dbReference type="ChEBI" id="CHEBI:29035"/>
    </cofactor>
</comment>
<dbReference type="SUPFAM" id="SSF51366">
    <property type="entry name" value="Ribulose-phoshate binding barrel"/>
    <property type="match status" value="1"/>
</dbReference>
<keyword evidence="9 10" id="KW-0413">Isomerase</keyword>
<dbReference type="Proteomes" id="UP000183815">
    <property type="component" value="Unassembled WGS sequence"/>
</dbReference>
<feature type="binding site" evidence="10 14">
    <location>
        <begin position="192"/>
        <end position="193"/>
    </location>
    <ligand>
        <name>substrate</name>
    </ligand>
</feature>
<dbReference type="GO" id="GO:0006098">
    <property type="term" value="P:pentose-phosphate shunt"/>
    <property type="evidence" value="ECO:0007669"/>
    <property type="project" value="UniProtKB-UniRule"/>
</dbReference>
<evidence type="ECO:0000256" key="14">
    <source>
        <dbReference type="PIRSR" id="PIRSR001461-3"/>
    </source>
</evidence>
<evidence type="ECO:0000256" key="5">
    <source>
        <dbReference type="ARBA" id="ARBA00001954"/>
    </source>
</evidence>
<evidence type="ECO:0000256" key="7">
    <source>
        <dbReference type="ARBA" id="ARBA00013188"/>
    </source>
</evidence>
<reference evidence="15 16" key="1">
    <citation type="submission" date="2016-08" db="EMBL/GenBank/DDBJ databases">
        <title>New Insights into Marine Group III Euryarchaeota, from dark to light.</title>
        <authorList>
            <person name="Haro-Moreno J.M."/>
            <person name="Rodriguez-Valera F."/>
            <person name="Lopez-Garcia P."/>
            <person name="Moreira D."/>
            <person name="Martin-Cuadrado A.B."/>
        </authorList>
    </citation>
    <scope>NUCLEOTIDE SEQUENCE [LARGE SCALE GENOMIC DNA]</scope>
    <source>
        <strain evidence="15">CG-Bathy1</strain>
    </source>
</reference>
<evidence type="ECO:0000256" key="2">
    <source>
        <dbReference type="ARBA" id="ARBA00001936"/>
    </source>
</evidence>
<evidence type="ECO:0000256" key="10">
    <source>
        <dbReference type="HAMAP-Rule" id="MF_02227"/>
    </source>
</evidence>
<comment type="cofactor">
    <cofactor evidence="10 13">
        <name>a divalent metal cation</name>
        <dbReference type="ChEBI" id="CHEBI:60240"/>
    </cofactor>
    <text evidence="10 13">Binds 1 divalent metal cation per subunit.</text>
</comment>
<dbReference type="CDD" id="cd00429">
    <property type="entry name" value="RPE"/>
    <property type="match status" value="1"/>
</dbReference>
<evidence type="ECO:0000256" key="9">
    <source>
        <dbReference type="ARBA" id="ARBA00023235"/>
    </source>
</evidence>
<comment type="cofactor">
    <cofactor evidence="5">
        <name>Fe(2+)</name>
        <dbReference type="ChEBI" id="CHEBI:29033"/>
    </cofactor>
</comment>
<feature type="binding site" evidence="10 14">
    <location>
        <position position="7"/>
    </location>
    <ligand>
        <name>substrate</name>
    </ligand>
</feature>
<keyword evidence="13" id="KW-0464">Manganese</keyword>
<dbReference type="GO" id="GO:0019323">
    <property type="term" value="P:pentose catabolic process"/>
    <property type="evidence" value="ECO:0007669"/>
    <property type="project" value="UniProtKB-UniRule"/>
</dbReference>
<feature type="binding site" evidence="14">
    <location>
        <position position="172"/>
    </location>
    <ligand>
        <name>substrate</name>
    </ligand>
</feature>
<accession>A0A1J5SYP2</accession>
<dbReference type="EMBL" id="MIYU01000022">
    <property type="protein sequence ID" value="OIR13681.1"/>
    <property type="molecule type" value="Genomic_DNA"/>
</dbReference>
<keyword evidence="13" id="KW-0862">Zinc</keyword>
<dbReference type="Gene3D" id="3.20.20.70">
    <property type="entry name" value="Aldolase class I"/>
    <property type="match status" value="1"/>
</dbReference>
<keyword evidence="13" id="KW-0170">Cobalt</keyword>
<keyword evidence="8 10" id="KW-0479">Metal-binding</keyword>
<comment type="similarity">
    <text evidence="6 10 11">Belongs to the ribulose-phosphate 3-epimerase family.</text>
</comment>
<feature type="binding site" evidence="10 14">
    <location>
        <begin position="141"/>
        <end position="144"/>
    </location>
    <ligand>
        <name>substrate</name>
    </ligand>
</feature>
<dbReference type="InterPro" id="IPR026019">
    <property type="entry name" value="Ribul_P_3_epim"/>
</dbReference>
<feature type="binding site" evidence="10 13">
    <location>
        <position position="31"/>
    </location>
    <ligand>
        <name>a divalent metal cation</name>
        <dbReference type="ChEBI" id="CHEBI:60240"/>
    </ligand>
</feature>
<dbReference type="PROSITE" id="PS01086">
    <property type="entry name" value="RIBUL_P_3_EPIMER_2"/>
    <property type="match status" value="1"/>
</dbReference>
<evidence type="ECO:0000256" key="3">
    <source>
        <dbReference type="ARBA" id="ARBA00001941"/>
    </source>
</evidence>
<dbReference type="NCBIfam" id="NF004076">
    <property type="entry name" value="PRK05581.1-4"/>
    <property type="match status" value="1"/>
</dbReference>
<evidence type="ECO:0000256" key="1">
    <source>
        <dbReference type="ARBA" id="ARBA00001782"/>
    </source>
</evidence>
<keyword evidence="10 11" id="KW-0119">Carbohydrate metabolism</keyword>
<dbReference type="EC" id="5.1.3.1" evidence="7 10"/>
<comment type="catalytic activity">
    <reaction evidence="1 10 11">
        <text>D-ribulose 5-phosphate = D-xylulose 5-phosphate</text>
        <dbReference type="Rhea" id="RHEA:13677"/>
        <dbReference type="ChEBI" id="CHEBI:57737"/>
        <dbReference type="ChEBI" id="CHEBI:58121"/>
        <dbReference type="EC" id="5.1.3.1"/>
    </reaction>
</comment>
<dbReference type="PIRSF" id="PIRSF001461">
    <property type="entry name" value="RPE"/>
    <property type="match status" value="1"/>
</dbReference>
<dbReference type="FunFam" id="3.20.20.70:FF:000004">
    <property type="entry name" value="Ribulose-phosphate 3-epimerase"/>
    <property type="match status" value="1"/>
</dbReference>
<comment type="pathway">
    <text evidence="10">Carbohydrate degradation.</text>
</comment>
<feature type="binding site" evidence="10">
    <location>
        <begin position="170"/>
        <end position="172"/>
    </location>
    <ligand>
        <name>substrate</name>
    </ligand>
</feature>
<evidence type="ECO:0000313" key="16">
    <source>
        <dbReference type="Proteomes" id="UP000183815"/>
    </source>
</evidence>